<organism evidence="1 2">
    <name type="scientific">Ensete ventricosum</name>
    <name type="common">Abyssinian banana</name>
    <name type="synonym">Musa ensete</name>
    <dbReference type="NCBI Taxonomy" id="4639"/>
    <lineage>
        <taxon>Eukaryota</taxon>
        <taxon>Viridiplantae</taxon>
        <taxon>Streptophyta</taxon>
        <taxon>Embryophyta</taxon>
        <taxon>Tracheophyta</taxon>
        <taxon>Spermatophyta</taxon>
        <taxon>Magnoliopsida</taxon>
        <taxon>Liliopsida</taxon>
        <taxon>Zingiberales</taxon>
        <taxon>Musaceae</taxon>
        <taxon>Ensete</taxon>
    </lineage>
</organism>
<dbReference type="GO" id="GO:0031267">
    <property type="term" value="F:small GTPase binding"/>
    <property type="evidence" value="ECO:0007669"/>
    <property type="project" value="InterPro"/>
</dbReference>
<dbReference type="InterPro" id="IPR039765">
    <property type="entry name" value="Yip5/YIPF1/YIPF2"/>
</dbReference>
<accession>A0A426ZEU4</accession>
<dbReference type="PANTHER" id="PTHR12822">
    <property type="entry name" value="PROTEIN YIPF"/>
    <property type="match status" value="1"/>
</dbReference>
<dbReference type="AlphaFoldDB" id="A0A426ZEU4"/>
<evidence type="ECO:0000313" key="1">
    <source>
        <dbReference type="EMBL" id="RRT62507.1"/>
    </source>
</evidence>
<sequence length="114" mass="12312">MMSGYTSIDNQKVSGSVPAVAPVRHLPSCSASFGFSANSGPDRIATVRFTGGSTESQPTGWMQSLTVGAYKPYFDVDTSDVLERIRDSLFPFRGNFTEKTADNPDLYVPPLNPS</sequence>
<name>A0A426ZEU4_ENSVE</name>
<comment type="caution">
    <text evidence="1">The sequence shown here is derived from an EMBL/GenBank/DDBJ whole genome shotgun (WGS) entry which is preliminary data.</text>
</comment>
<reference evidence="1 2" key="1">
    <citation type="journal article" date="2014" name="Agronomy (Basel)">
        <title>A Draft Genome Sequence for Ensete ventricosum, the Drought-Tolerant Tree Against Hunger.</title>
        <authorList>
            <person name="Harrison J."/>
            <person name="Moore K.A."/>
            <person name="Paszkiewicz K."/>
            <person name="Jones T."/>
            <person name="Grant M."/>
            <person name="Ambacheew D."/>
            <person name="Muzemil S."/>
            <person name="Studholme D.J."/>
        </authorList>
    </citation>
    <scope>NUCLEOTIDE SEQUENCE [LARGE SCALE GENOMIC DNA]</scope>
</reference>
<evidence type="ECO:0000313" key="2">
    <source>
        <dbReference type="Proteomes" id="UP000287651"/>
    </source>
</evidence>
<gene>
    <name evidence="1" type="ORF">B296_00023861</name>
</gene>
<dbReference type="GO" id="GO:0005794">
    <property type="term" value="C:Golgi apparatus"/>
    <property type="evidence" value="ECO:0007669"/>
    <property type="project" value="InterPro"/>
</dbReference>
<dbReference type="Proteomes" id="UP000287651">
    <property type="component" value="Unassembled WGS sequence"/>
</dbReference>
<proteinExistence type="predicted"/>
<dbReference type="PANTHER" id="PTHR12822:SF2">
    <property type="entry name" value="PROTEIN YIPF"/>
    <property type="match status" value="1"/>
</dbReference>
<protein>
    <submittedName>
        <fullName evidence="1">Uncharacterized protein</fullName>
    </submittedName>
</protein>
<dbReference type="GO" id="GO:0016192">
    <property type="term" value="P:vesicle-mediated transport"/>
    <property type="evidence" value="ECO:0007669"/>
    <property type="project" value="InterPro"/>
</dbReference>
<dbReference type="EMBL" id="AMZH03006956">
    <property type="protein sequence ID" value="RRT62507.1"/>
    <property type="molecule type" value="Genomic_DNA"/>
</dbReference>